<evidence type="ECO:0000256" key="2">
    <source>
        <dbReference type="ARBA" id="ARBA00022676"/>
    </source>
</evidence>
<evidence type="ECO:0008006" key="6">
    <source>
        <dbReference type="Google" id="ProtNLM"/>
    </source>
</evidence>
<dbReference type="GO" id="GO:0000139">
    <property type="term" value="C:Golgi membrane"/>
    <property type="evidence" value="ECO:0007669"/>
    <property type="project" value="TreeGrafter"/>
</dbReference>
<dbReference type="GO" id="GO:0016757">
    <property type="term" value="F:glycosyltransferase activity"/>
    <property type="evidence" value="ECO:0007669"/>
    <property type="project" value="UniProtKB-KW"/>
</dbReference>
<dbReference type="Proteomes" id="UP000799536">
    <property type="component" value="Unassembled WGS sequence"/>
</dbReference>
<sequence length="248" mass="28819">YYLRALKTHHHYAQYHNYTFYDLQQNMIEPTMWNKQAFILSVILDEMRKPASERLEWLYWFDGDSMVLNYCIPLQIYLPTLDSAHVLIAADDFGINAGAFAIRVSSWSIDFLTTVLGFRFSKPDVQLVFLEQSAMDIVAQTPPFEGGMVKVPNRWFNAYKHASAHQDQQVQQGDLLLHFPGEVSRKDVMTEWLKKVENKKGGWVADWRVGKLGTEIVEFWKKAEEAEKQKIAEKLAGKLKEEGNKERQ</sequence>
<proteinExistence type="inferred from homology"/>
<dbReference type="InterPro" id="IPR029044">
    <property type="entry name" value="Nucleotide-diphossugar_trans"/>
</dbReference>
<name>A0A9P4JMH5_9PLEO</name>
<evidence type="ECO:0000313" key="4">
    <source>
        <dbReference type="EMBL" id="KAF2202141.1"/>
    </source>
</evidence>
<organism evidence="4 5">
    <name type="scientific">Delitschia confertaspora ATCC 74209</name>
    <dbReference type="NCBI Taxonomy" id="1513339"/>
    <lineage>
        <taxon>Eukaryota</taxon>
        <taxon>Fungi</taxon>
        <taxon>Dikarya</taxon>
        <taxon>Ascomycota</taxon>
        <taxon>Pezizomycotina</taxon>
        <taxon>Dothideomycetes</taxon>
        <taxon>Pleosporomycetidae</taxon>
        <taxon>Pleosporales</taxon>
        <taxon>Delitschiaceae</taxon>
        <taxon>Delitschia</taxon>
    </lineage>
</organism>
<dbReference type="OrthoDB" id="407658at2759"/>
<comment type="similarity">
    <text evidence="1">Belongs to the glycosyltransferase 34 family.</text>
</comment>
<dbReference type="EMBL" id="ML993947">
    <property type="protein sequence ID" value="KAF2202141.1"/>
    <property type="molecule type" value="Genomic_DNA"/>
</dbReference>
<protein>
    <recommendedName>
        <fullName evidence="6">Glycosyltransferase family 34 protein</fullName>
    </recommendedName>
</protein>
<evidence type="ECO:0000256" key="1">
    <source>
        <dbReference type="ARBA" id="ARBA00005664"/>
    </source>
</evidence>
<dbReference type="PANTHER" id="PTHR31306:SF8">
    <property type="entry name" value="GLYCOSYLTRANSFERASE FAMILY 34 PROTEIN"/>
    <property type="match status" value="1"/>
</dbReference>
<keyword evidence="5" id="KW-1185">Reference proteome</keyword>
<dbReference type="Gene3D" id="3.90.550.10">
    <property type="entry name" value="Spore Coat Polysaccharide Biosynthesis Protein SpsA, Chain A"/>
    <property type="match status" value="1"/>
</dbReference>
<evidence type="ECO:0000313" key="5">
    <source>
        <dbReference type="Proteomes" id="UP000799536"/>
    </source>
</evidence>
<accession>A0A9P4JMH5</accession>
<reference evidence="4" key="1">
    <citation type="journal article" date="2020" name="Stud. Mycol.">
        <title>101 Dothideomycetes genomes: a test case for predicting lifestyles and emergence of pathogens.</title>
        <authorList>
            <person name="Haridas S."/>
            <person name="Albert R."/>
            <person name="Binder M."/>
            <person name="Bloem J."/>
            <person name="Labutti K."/>
            <person name="Salamov A."/>
            <person name="Andreopoulos B."/>
            <person name="Baker S."/>
            <person name="Barry K."/>
            <person name="Bills G."/>
            <person name="Bluhm B."/>
            <person name="Cannon C."/>
            <person name="Castanera R."/>
            <person name="Culley D."/>
            <person name="Daum C."/>
            <person name="Ezra D."/>
            <person name="Gonzalez J."/>
            <person name="Henrissat B."/>
            <person name="Kuo A."/>
            <person name="Liang C."/>
            <person name="Lipzen A."/>
            <person name="Lutzoni F."/>
            <person name="Magnuson J."/>
            <person name="Mondo S."/>
            <person name="Nolan M."/>
            <person name="Ohm R."/>
            <person name="Pangilinan J."/>
            <person name="Park H.-J."/>
            <person name="Ramirez L."/>
            <person name="Alfaro M."/>
            <person name="Sun H."/>
            <person name="Tritt A."/>
            <person name="Yoshinaga Y."/>
            <person name="Zwiers L.-H."/>
            <person name="Turgeon B."/>
            <person name="Goodwin S."/>
            <person name="Spatafora J."/>
            <person name="Crous P."/>
            <person name="Grigoriev I."/>
        </authorList>
    </citation>
    <scope>NUCLEOTIDE SEQUENCE</scope>
    <source>
        <strain evidence="4">ATCC 74209</strain>
    </source>
</reference>
<keyword evidence="2" id="KW-0328">Glycosyltransferase</keyword>
<dbReference type="AlphaFoldDB" id="A0A9P4JMH5"/>
<dbReference type="PANTHER" id="PTHR31306">
    <property type="entry name" value="ALPHA-1,6-MANNOSYLTRANSFERASE MNN11-RELATED"/>
    <property type="match status" value="1"/>
</dbReference>
<gene>
    <name evidence="4" type="ORF">GQ43DRAFT_369792</name>
</gene>
<evidence type="ECO:0000256" key="3">
    <source>
        <dbReference type="ARBA" id="ARBA00022679"/>
    </source>
</evidence>
<dbReference type="Pfam" id="PF05637">
    <property type="entry name" value="Glyco_transf_34"/>
    <property type="match status" value="1"/>
</dbReference>
<keyword evidence="3" id="KW-0808">Transferase</keyword>
<feature type="non-terminal residue" evidence="4">
    <location>
        <position position="1"/>
    </location>
</feature>
<comment type="caution">
    <text evidence="4">The sequence shown here is derived from an EMBL/GenBank/DDBJ whole genome shotgun (WGS) entry which is preliminary data.</text>
</comment>
<dbReference type="GO" id="GO:0006487">
    <property type="term" value="P:protein N-linked glycosylation"/>
    <property type="evidence" value="ECO:0007669"/>
    <property type="project" value="TreeGrafter"/>
</dbReference>
<dbReference type="InterPro" id="IPR008630">
    <property type="entry name" value="Glyco_trans_34"/>
</dbReference>